<dbReference type="Gene3D" id="3.50.50.60">
    <property type="entry name" value="FAD/NAD(P)-binding domain"/>
    <property type="match status" value="1"/>
</dbReference>
<dbReference type="Proteomes" id="UP001194696">
    <property type="component" value="Unassembled WGS sequence"/>
</dbReference>
<dbReference type="SUPFAM" id="SSF51905">
    <property type="entry name" value="FAD/NAD(P)-binding domain"/>
    <property type="match status" value="1"/>
</dbReference>
<evidence type="ECO:0000256" key="1">
    <source>
        <dbReference type="ARBA" id="ARBA00007992"/>
    </source>
</evidence>
<keyword evidence="5" id="KW-0812">Transmembrane</keyword>
<dbReference type="InterPro" id="IPR036188">
    <property type="entry name" value="FAD/NAD-bd_sf"/>
</dbReference>
<comment type="similarity">
    <text evidence="1">Belongs to the paxM FAD-dependent monooxygenase family.</text>
</comment>
<proteinExistence type="inferred from homology"/>
<gene>
    <name evidence="7" type="ORF">BGZ96_002635</name>
</gene>
<evidence type="ECO:0000313" key="8">
    <source>
        <dbReference type="Proteomes" id="UP001194696"/>
    </source>
</evidence>
<evidence type="ECO:0000313" key="7">
    <source>
        <dbReference type="EMBL" id="KAG0293590.1"/>
    </source>
</evidence>
<evidence type="ECO:0000256" key="3">
    <source>
        <dbReference type="ARBA" id="ARBA00022827"/>
    </source>
</evidence>
<feature type="domain" description="FAD-binding" evidence="6">
    <location>
        <begin position="28"/>
        <end position="115"/>
    </location>
</feature>
<feature type="transmembrane region" description="Helical" evidence="5">
    <location>
        <begin position="126"/>
        <end position="144"/>
    </location>
</feature>
<keyword evidence="8" id="KW-1185">Reference proteome</keyword>
<organism evidence="7 8">
    <name type="scientific">Linnemannia gamsii</name>
    <dbReference type="NCBI Taxonomy" id="64522"/>
    <lineage>
        <taxon>Eukaryota</taxon>
        <taxon>Fungi</taxon>
        <taxon>Fungi incertae sedis</taxon>
        <taxon>Mucoromycota</taxon>
        <taxon>Mortierellomycotina</taxon>
        <taxon>Mortierellomycetes</taxon>
        <taxon>Mortierellales</taxon>
        <taxon>Mortierellaceae</taxon>
        <taxon>Linnemannia</taxon>
    </lineage>
</organism>
<evidence type="ECO:0000256" key="5">
    <source>
        <dbReference type="SAM" id="Phobius"/>
    </source>
</evidence>
<comment type="caution">
    <text evidence="7">The sequence shown here is derived from an EMBL/GenBank/DDBJ whole genome shotgun (WGS) entry which is preliminary data.</text>
</comment>
<reference evidence="7 8" key="1">
    <citation type="journal article" date="2020" name="Fungal Divers.">
        <title>Resolving the Mortierellaceae phylogeny through synthesis of multi-gene phylogenetics and phylogenomics.</title>
        <authorList>
            <person name="Vandepol N."/>
            <person name="Liber J."/>
            <person name="Desiro A."/>
            <person name="Na H."/>
            <person name="Kennedy M."/>
            <person name="Barry K."/>
            <person name="Grigoriev I.V."/>
            <person name="Miller A.N."/>
            <person name="O'Donnell K."/>
            <person name="Stajich J.E."/>
            <person name="Bonito G."/>
        </authorList>
    </citation>
    <scope>NUCLEOTIDE SEQUENCE [LARGE SCALE GENOMIC DNA]</scope>
    <source>
        <strain evidence="7 8">AD045</strain>
    </source>
</reference>
<dbReference type="PANTHER" id="PTHR47356">
    <property type="entry name" value="FAD-DEPENDENT MONOOXYGENASE ASQG-RELATED"/>
    <property type="match status" value="1"/>
</dbReference>
<name>A0ABQ7K8W2_9FUNG</name>
<dbReference type="EMBL" id="JAAAIM010000150">
    <property type="protein sequence ID" value="KAG0293590.1"/>
    <property type="molecule type" value="Genomic_DNA"/>
</dbReference>
<keyword evidence="4" id="KW-0560">Oxidoreductase</keyword>
<evidence type="ECO:0000256" key="4">
    <source>
        <dbReference type="ARBA" id="ARBA00023002"/>
    </source>
</evidence>
<sequence length="195" mass="22093">MCDETRDFQVPIDIEGRKLTMGDLYELTPMEFISKVMLEEKVFDTWYSGRAVLLGDACHKLHPNGGQGAVTAIHDAIALANVLYAMPSKSSSDITNAFEEYRGERYPAAKEAFENSQLMSKITDRSLIGAVIFYLYTSMPMWLWRMMLIKLVRFRPQAGFLKALEVKGSVVPVPSPSEKKARAMFEKHQRDATFV</sequence>
<keyword evidence="3" id="KW-0274">FAD</keyword>
<dbReference type="InterPro" id="IPR050562">
    <property type="entry name" value="FAD_mOase_fung"/>
</dbReference>
<dbReference type="InterPro" id="IPR002938">
    <property type="entry name" value="FAD-bd"/>
</dbReference>
<keyword evidence="5" id="KW-0472">Membrane</keyword>
<protein>
    <recommendedName>
        <fullName evidence="6">FAD-binding domain-containing protein</fullName>
    </recommendedName>
</protein>
<keyword evidence="5" id="KW-1133">Transmembrane helix</keyword>
<accession>A0ABQ7K8W2</accession>
<dbReference type="PRINTS" id="PR00420">
    <property type="entry name" value="RNGMNOXGNASE"/>
</dbReference>
<evidence type="ECO:0000256" key="2">
    <source>
        <dbReference type="ARBA" id="ARBA00022630"/>
    </source>
</evidence>
<dbReference type="PANTHER" id="PTHR47356:SF2">
    <property type="entry name" value="FAD-BINDING DOMAIN-CONTAINING PROTEIN-RELATED"/>
    <property type="match status" value="1"/>
</dbReference>
<keyword evidence="2" id="KW-0285">Flavoprotein</keyword>
<evidence type="ECO:0000259" key="6">
    <source>
        <dbReference type="Pfam" id="PF01494"/>
    </source>
</evidence>
<dbReference type="Pfam" id="PF01494">
    <property type="entry name" value="FAD_binding_3"/>
    <property type="match status" value="1"/>
</dbReference>